<comment type="caution">
    <text evidence="8">The sequence shown here is derived from an EMBL/GenBank/DDBJ whole genome shotgun (WGS) entry which is preliminary data.</text>
</comment>
<evidence type="ECO:0000256" key="6">
    <source>
        <dbReference type="SAM" id="Phobius"/>
    </source>
</evidence>
<evidence type="ECO:0000259" key="7">
    <source>
        <dbReference type="Pfam" id="PF20150"/>
    </source>
</evidence>
<evidence type="ECO:0000313" key="9">
    <source>
        <dbReference type="Proteomes" id="UP001148614"/>
    </source>
</evidence>
<organism evidence="8 9">
    <name type="scientific">Xylaria arbuscula</name>
    <dbReference type="NCBI Taxonomy" id="114810"/>
    <lineage>
        <taxon>Eukaryota</taxon>
        <taxon>Fungi</taxon>
        <taxon>Dikarya</taxon>
        <taxon>Ascomycota</taxon>
        <taxon>Pezizomycotina</taxon>
        <taxon>Sordariomycetes</taxon>
        <taxon>Xylariomycetidae</taxon>
        <taxon>Xylariales</taxon>
        <taxon>Xylariaceae</taxon>
        <taxon>Xylaria</taxon>
    </lineage>
</organism>
<protein>
    <recommendedName>
        <fullName evidence="2">Inclusion body clearance protein IML2</fullName>
    </recommendedName>
    <alternativeName>
        <fullName evidence="3">Inclusion body clearance protein iml2</fullName>
    </alternativeName>
</protein>
<feature type="region of interest" description="Disordered" evidence="5">
    <location>
        <begin position="730"/>
        <end position="760"/>
    </location>
</feature>
<sequence>MSLRGWFRGSSTPKSSENSSPGSSQVDLHAQTVALLQDAMNGADRIMNDDIDGAEEHLRHTTSTFHSFGMGTCVFMKSILGFEKAIMAEASSRLNECETSAWNEIKKAEKEASKSQTERIYPPGSEYQLVLAESYLMSAIIGVLHESLTEGIKSFYKLRKAYIALDTIIQAESAYLKKRGLQPTEAQPAVTPSHASQHEKMPGGFDDDDTDLEFVDADEAQPGAPTPLQYEGHLSNGDTDGAEKKLGDLSLNDSKPDTKDLPSGDGFETGPDSDLFTDPIDAFIHSGTSMCFGVLLLIISLVPPAFSRLLSIIGFRGDRERGIEMLWRSSKFENINGAVAGLMLLAYYNGLLGFADILPSEADVEKGAIVGYPAERLSALLVRLRRRYPDSGLWRFEEARSLSNKRDLTGALDILKNNHSKMKQVAALNNFEMSLDSTYVRDWAHARDDYLRCIELNEWSPALYYYLAGASELELYRNAYLAIPQDKSQINVHKKKAEELFKKVPSVAGKKKFMARPLPFEEFVVRKLKKWEERASAWSVDLADAIGVSPAQEMVYLWNGLKKMQPAELESAAEDLSWDRLTCTAEVRGKIQAEIDERALHDLCHAAILRSLGKFDEARSRLQDVMQLDRAAFKGSNKDDYIPPAAHYEMAVLAWAEGSTGTAAETRKKVYDCQSWLDKVARWESYLLDGRIGKSKFGADSTTTIALGHIPHRSCDCACITSMMELSSHRHGARLSKKPNNNKISAKTRSSRRRQESDDATPDVIYIRTRRLVKKRPVRAAASNIGNPRSKRSKPRAKQQAPRVPTTFNSLPTELRLMIWEEFVRTPRIIYIDALQDITESKDGYTCFFQSHNLYPRKSVQVCPLIGVNHETRRVALKEPLIHFKVEIPVTNHRRFKLDETISYTFSMRHHDIIFFDNSGACQLKRTWFGGQARDVRNVMMDVDVSDIDYKSRDALPQWTTILRQGQRLVDKLGNKDCLLNFYCLMRDHGQNGADKPEPYDLTDVQEMTQKHWMPDPAAYGPVRPQDARQILNLGQCSNVK</sequence>
<dbReference type="VEuPathDB" id="FungiDB:F4678DRAFT_480640"/>
<dbReference type="Pfam" id="PF20150">
    <property type="entry name" value="2EXR"/>
    <property type="match status" value="1"/>
</dbReference>
<evidence type="ECO:0000256" key="4">
    <source>
        <dbReference type="ARBA" id="ARBA00043897"/>
    </source>
</evidence>
<feature type="transmembrane region" description="Helical" evidence="6">
    <location>
        <begin position="292"/>
        <end position="315"/>
    </location>
</feature>
<feature type="region of interest" description="Disordered" evidence="5">
    <location>
        <begin position="1"/>
        <end position="25"/>
    </location>
</feature>
<feature type="region of interest" description="Disordered" evidence="5">
    <location>
        <begin position="182"/>
        <end position="272"/>
    </location>
</feature>
<keyword evidence="6" id="KW-1133">Transmembrane helix</keyword>
<dbReference type="Proteomes" id="UP001148614">
    <property type="component" value="Unassembled WGS sequence"/>
</dbReference>
<comment type="subunit">
    <text evidence="1">Interacts with lipid droplet proteins.</text>
</comment>
<dbReference type="SUPFAM" id="SSF48452">
    <property type="entry name" value="TPR-like"/>
    <property type="match status" value="1"/>
</dbReference>
<dbReference type="Pfam" id="PF10300">
    <property type="entry name" value="Iml2-TPR_39"/>
    <property type="match status" value="1"/>
</dbReference>
<comment type="function">
    <text evidence="4">Inclusion body (IB) resident protein that interacts strongly with lipid droplet (LD) proteins. Involved in LD-mediated IB clearing after protein folding stress, probably by enabling access to the IBs of an LD-stored soluble sterol derivative that acts as a chaperone in inclusion clearing.</text>
</comment>
<evidence type="ECO:0000256" key="5">
    <source>
        <dbReference type="SAM" id="MobiDB-lite"/>
    </source>
</evidence>
<evidence type="ECO:0000313" key="8">
    <source>
        <dbReference type="EMBL" id="KAJ3576794.1"/>
    </source>
</evidence>
<reference evidence="8" key="1">
    <citation type="submission" date="2022-07" db="EMBL/GenBank/DDBJ databases">
        <title>Genome Sequence of Xylaria arbuscula.</title>
        <authorList>
            <person name="Buettner E."/>
        </authorList>
    </citation>
    <scope>NUCLEOTIDE SEQUENCE</scope>
    <source>
        <strain evidence="8">VT107</strain>
    </source>
</reference>
<dbReference type="InterPro" id="IPR011990">
    <property type="entry name" value="TPR-like_helical_dom_sf"/>
</dbReference>
<feature type="compositionally biased region" description="Acidic residues" evidence="5">
    <location>
        <begin position="205"/>
        <end position="219"/>
    </location>
</feature>
<keyword evidence="9" id="KW-1185">Reference proteome</keyword>
<dbReference type="GO" id="GO:0005741">
    <property type="term" value="C:mitochondrial outer membrane"/>
    <property type="evidence" value="ECO:0007669"/>
    <property type="project" value="TreeGrafter"/>
</dbReference>
<feature type="compositionally biased region" description="Low complexity" evidence="5">
    <location>
        <begin position="10"/>
        <end position="24"/>
    </location>
</feature>
<feature type="compositionally biased region" description="Polar residues" evidence="5">
    <location>
        <begin position="738"/>
        <end position="748"/>
    </location>
</feature>
<dbReference type="VEuPathDB" id="FungiDB:F4678DRAFT_475581"/>
<keyword evidence="6" id="KW-0472">Membrane</keyword>
<dbReference type="GO" id="GO:0005829">
    <property type="term" value="C:cytosol"/>
    <property type="evidence" value="ECO:0007669"/>
    <property type="project" value="TreeGrafter"/>
</dbReference>
<dbReference type="PANTHER" id="PTHR31859">
    <property type="entry name" value="TETRATRICOPEPTIDE REPEAT PROTEIN 39 FAMILY MEMBER"/>
    <property type="match status" value="1"/>
</dbReference>
<dbReference type="PANTHER" id="PTHR31859:SF1">
    <property type="entry name" value="TETRATRICOPEPTIDE REPEAT PROTEIN 39C"/>
    <property type="match status" value="1"/>
</dbReference>
<evidence type="ECO:0000256" key="3">
    <source>
        <dbReference type="ARBA" id="ARBA00019539"/>
    </source>
</evidence>
<dbReference type="EMBL" id="JANPWZ010000456">
    <property type="protein sequence ID" value="KAJ3576794.1"/>
    <property type="molecule type" value="Genomic_DNA"/>
</dbReference>
<dbReference type="GO" id="GO:0005634">
    <property type="term" value="C:nucleus"/>
    <property type="evidence" value="ECO:0007669"/>
    <property type="project" value="TreeGrafter"/>
</dbReference>
<keyword evidence="6" id="KW-0812">Transmembrane</keyword>
<name>A0A9W8NHY7_9PEZI</name>
<dbReference type="InterPro" id="IPR019412">
    <property type="entry name" value="IML2/TPR_39"/>
</dbReference>
<evidence type="ECO:0000256" key="1">
    <source>
        <dbReference type="ARBA" id="ARBA00011408"/>
    </source>
</evidence>
<dbReference type="InterPro" id="IPR045518">
    <property type="entry name" value="2EXR"/>
</dbReference>
<evidence type="ECO:0000256" key="2">
    <source>
        <dbReference type="ARBA" id="ARBA00018424"/>
    </source>
</evidence>
<feature type="domain" description="2EXR" evidence="7">
    <location>
        <begin position="807"/>
        <end position="887"/>
    </location>
</feature>
<dbReference type="AlphaFoldDB" id="A0A9W8NHY7"/>
<gene>
    <name evidence="8" type="ORF">NPX13_g3588</name>
</gene>
<feature type="transmembrane region" description="Helical" evidence="6">
    <location>
        <begin position="335"/>
        <end position="355"/>
    </location>
</feature>
<accession>A0A9W8NHY7</accession>
<feature type="region of interest" description="Disordered" evidence="5">
    <location>
        <begin position="777"/>
        <end position="806"/>
    </location>
</feature>
<proteinExistence type="predicted"/>